<evidence type="ECO:0000313" key="1">
    <source>
        <dbReference type="EMBL" id="SMX36740.1"/>
    </source>
</evidence>
<organism evidence="1 2">
    <name type="scientific">Octadecabacter ascidiaceicola</name>
    <dbReference type="NCBI Taxonomy" id="1655543"/>
    <lineage>
        <taxon>Bacteria</taxon>
        <taxon>Pseudomonadati</taxon>
        <taxon>Pseudomonadota</taxon>
        <taxon>Alphaproteobacteria</taxon>
        <taxon>Rhodobacterales</taxon>
        <taxon>Roseobacteraceae</taxon>
        <taxon>Octadecabacter</taxon>
    </lineage>
</organism>
<proteinExistence type="predicted"/>
<keyword evidence="2" id="KW-1185">Reference proteome</keyword>
<name>A0A238K1G5_9RHOB</name>
<dbReference type="EMBL" id="FXYD01000002">
    <property type="protein sequence ID" value="SMX36740.1"/>
    <property type="molecule type" value="Genomic_DNA"/>
</dbReference>
<sequence length="225" mass="24400">MSEADINPVDLRNAKILASVREADPEADAIALEVVTDLPSGGGQSLRDLTLSMGMAARGFRSLIRLIRSGVLRLQQHEVMIVRDQLEINAQDLSAVGYMAVRVSVSELAGKLVGVGVEGFTKAKLKQLLSLNDPAVKFLIEAGYLKATASRNPVTRKAAAVVLPEDYRMFLNRFTPAKRLAEMQGATPRSVMARMRKLGVVPIEMPHGCVGTIYESGKILPEMLS</sequence>
<dbReference type="AlphaFoldDB" id="A0A238K1G5"/>
<evidence type="ECO:0000313" key="2">
    <source>
        <dbReference type="Proteomes" id="UP000203464"/>
    </source>
</evidence>
<reference evidence="2" key="1">
    <citation type="submission" date="2017-05" db="EMBL/GenBank/DDBJ databases">
        <authorList>
            <person name="Rodrigo-Torres L."/>
            <person name="Arahal R. D."/>
            <person name="Lucena T."/>
        </authorList>
    </citation>
    <scope>NUCLEOTIDE SEQUENCE [LARGE SCALE GENOMIC DNA]</scope>
    <source>
        <strain evidence="2">CECT 8868</strain>
    </source>
</reference>
<gene>
    <name evidence="1" type="ORF">OCA8868_01078</name>
</gene>
<protein>
    <submittedName>
        <fullName evidence="1">Uncharacterized protein</fullName>
    </submittedName>
</protein>
<dbReference type="Proteomes" id="UP000203464">
    <property type="component" value="Unassembled WGS sequence"/>
</dbReference>
<accession>A0A238K1G5</accession>